<organism evidence="1 2">
    <name type="scientific">Candidatus Blautia gallistercoris</name>
    <dbReference type="NCBI Taxonomy" id="2838490"/>
    <lineage>
        <taxon>Bacteria</taxon>
        <taxon>Bacillati</taxon>
        <taxon>Bacillota</taxon>
        <taxon>Clostridia</taxon>
        <taxon>Lachnospirales</taxon>
        <taxon>Lachnospiraceae</taxon>
        <taxon>Blautia</taxon>
    </lineage>
</organism>
<name>A0A9D1WGE3_9FIRM</name>
<comment type="caution">
    <text evidence="1">The sequence shown here is derived from an EMBL/GenBank/DDBJ whole genome shotgun (WGS) entry which is preliminary data.</text>
</comment>
<protein>
    <submittedName>
        <fullName evidence="1">Uncharacterized protein</fullName>
    </submittedName>
</protein>
<accession>A0A9D1WGE3</accession>
<proteinExistence type="predicted"/>
<evidence type="ECO:0000313" key="1">
    <source>
        <dbReference type="EMBL" id="HIX58681.1"/>
    </source>
</evidence>
<evidence type="ECO:0000313" key="2">
    <source>
        <dbReference type="Proteomes" id="UP000886817"/>
    </source>
</evidence>
<dbReference type="EMBL" id="DXEX01000073">
    <property type="protein sequence ID" value="HIX58681.1"/>
    <property type="molecule type" value="Genomic_DNA"/>
</dbReference>
<reference evidence="1" key="2">
    <citation type="submission" date="2021-04" db="EMBL/GenBank/DDBJ databases">
        <authorList>
            <person name="Gilroy R."/>
        </authorList>
    </citation>
    <scope>NUCLEOTIDE SEQUENCE</scope>
    <source>
        <strain evidence="1">ChiSjej1B19-8411</strain>
    </source>
</reference>
<gene>
    <name evidence="1" type="ORF">IAA45_03070</name>
</gene>
<dbReference type="Proteomes" id="UP000886817">
    <property type="component" value="Unassembled WGS sequence"/>
</dbReference>
<sequence length="163" mass="19564">MEKITMETAYEMGWEIVNRLDRAMADYFSEWKRARKRLQWSTSVLTEEDAREYQIRERNAQVEIRDGFNQNLVIQYYEGRQKKIILFIPQNWQQKIRISLRRGSIICLQKEPYRGLELSVKKGEILCFAPASLSVSCWIWSAPAWQTFIWDLTEMWKKNCARS</sequence>
<dbReference type="AlphaFoldDB" id="A0A9D1WGE3"/>
<reference evidence="1" key="1">
    <citation type="journal article" date="2021" name="PeerJ">
        <title>Extensive microbial diversity within the chicken gut microbiome revealed by metagenomics and culture.</title>
        <authorList>
            <person name="Gilroy R."/>
            <person name="Ravi A."/>
            <person name="Getino M."/>
            <person name="Pursley I."/>
            <person name="Horton D.L."/>
            <person name="Alikhan N.F."/>
            <person name="Baker D."/>
            <person name="Gharbi K."/>
            <person name="Hall N."/>
            <person name="Watson M."/>
            <person name="Adriaenssens E.M."/>
            <person name="Foster-Nyarko E."/>
            <person name="Jarju S."/>
            <person name="Secka A."/>
            <person name="Antonio M."/>
            <person name="Oren A."/>
            <person name="Chaudhuri R.R."/>
            <person name="La Ragione R."/>
            <person name="Hildebrand F."/>
            <person name="Pallen M.J."/>
        </authorList>
    </citation>
    <scope>NUCLEOTIDE SEQUENCE</scope>
    <source>
        <strain evidence="1">ChiSjej1B19-8411</strain>
    </source>
</reference>